<feature type="transmembrane region" description="Helical" evidence="1">
    <location>
        <begin position="592"/>
        <end position="611"/>
    </location>
</feature>
<protein>
    <submittedName>
        <fullName evidence="3">Isopeptide-forming domain-containing fimbrial protein</fullName>
    </submittedName>
</protein>
<comment type="caution">
    <text evidence="3">The sequence shown here is derived from an EMBL/GenBank/DDBJ whole genome shotgun (WGS) entry which is preliminary data.</text>
</comment>
<gene>
    <name evidence="3" type="ORF">OZZ17_05630</name>
</gene>
<dbReference type="InterPro" id="IPR041033">
    <property type="entry name" value="SpaA_PFL_dom_1"/>
</dbReference>
<keyword evidence="1" id="KW-0472">Membrane</keyword>
<organism evidence="3 4">
    <name type="scientific">Mediterraneibacter gnavus</name>
    <name type="common">Ruminococcus gnavus</name>
    <dbReference type="NCBI Taxonomy" id="33038"/>
    <lineage>
        <taxon>Bacteria</taxon>
        <taxon>Bacillati</taxon>
        <taxon>Bacillota</taxon>
        <taxon>Clostridia</taxon>
        <taxon>Lachnospirales</taxon>
        <taxon>Lachnospiraceae</taxon>
        <taxon>Mediterraneibacter</taxon>
    </lineage>
</organism>
<dbReference type="InterPro" id="IPR026466">
    <property type="entry name" value="Fim_isopep_form_D2_dom"/>
</dbReference>
<dbReference type="RefSeq" id="WP_268803460.1">
    <property type="nucleotide sequence ID" value="NZ_JAPRAY010000006.1"/>
</dbReference>
<dbReference type="InterPro" id="IPR013783">
    <property type="entry name" value="Ig-like_fold"/>
</dbReference>
<name>A0A9Q4HXH6_MEDGN</name>
<evidence type="ECO:0000259" key="2">
    <source>
        <dbReference type="Pfam" id="PF17802"/>
    </source>
</evidence>
<dbReference type="Gene3D" id="2.60.40.740">
    <property type="match status" value="1"/>
</dbReference>
<feature type="domain" description="SpaA-like prealbumin fold" evidence="2">
    <location>
        <begin position="415"/>
        <end position="518"/>
    </location>
</feature>
<dbReference type="Pfam" id="PF17802">
    <property type="entry name" value="SpaA"/>
    <property type="match status" value="1"/>
</dbReference>
<dbReference type="Gene3D" id="2.60.40.10">
    <property type="entry name" value="Immunoglobulins"/>
    <property type="match status" value="1"/>
</dbReference>
<evidence type="ECO:0000313" key="3">
    <source>
        <dbReference type="EMBL" id="MCZ0667025.1"/>
    </source>
</evidence>
<accession>A0A9Q4HXH6</accession>
<sequence length="617" mass="68224">MKRSKVWMLASILALGGISVSTIGTPLLTVQAAEEATVAAKEYHTQGGIANMGSSTANITIKGNEGQTLVGKKFHVYKLFLAQNAQGMESINYTFNPTYEQALKNVAAKALSVPVDDVTEYMVIDYIQSLNSYKVEGAQTEQELEGRYSKFRYFVEDLRNEIEKQGVQSDVVNIKDIKSDNSVQLTGLEFGYYLVDEITDVEGTHSTGSLCMVSTANPSAEMQVKSDYPSVIKKIQEDDQNPNLTDPDGWNDIGDYEIGQTVPYKYESNIPNMNGYKNYYYAWHDKMDKALTFKPESVKITISDEKGKSYTLKEGEFTVKTNPGGGDTFQVVVQDMKSIVDKQFPNFNEKQENTYGQKVTLTYEATLNDLAANDTGRPGFENDVRLEFSNDADSNNEGSTGFTPWDTVVCFTYRIDIVKTNDHDKVLQGAHFRLYSDKDCKNEVYVKQGDTGYHVINRDSAGGTDHTGGSQPQDVVEMVSGADGQVILIGLDQGTYWLKETKAPDGYRLLKDPIEIKIIPTYTDDRNNYIKGQGATAETLKELQATAHIKSFYDGVTDEKDLQLETNPEQGNANLTVVNKVGSKLPVTGTPALAILLITGTGLMAVAMTVAKTRKKE</sequence>
<keyword evidence="1" id="KW-0812">Transmembrane</keyword>
<dbReference type="Proteomes" id="UP001079535">
    <property type="component" value="Unassembled WGS sequence"/>
</dbReference>
<evidence type="ECO:0000256" key="1">
    <source>
        <dbReference type="SAM" id="Phobius"/>
    </source>
</evidence>
<proteinExistence type="predicted"/>
<dbReference type="EMBL" id="JAPRAY010000006">
    <property type="protein sequence ID" value="MCZ0667025.1"/>
    <property type="molecule type" value="Genomic_DNA"/>
</dbReference>
<dbReference type="AlphaFoldDB" id="A0A9Q4HXH6"/>
<dbReference type="NCBIfam" id="TIGR04226">
    <property type="entry name" value="RrgB_K2N_iso_D2"/>
    <property type="match status" value="1"/>
</dbReference>
<evidence type="ECO:0000313" key="4">
    <source>
        <dbReference type="Proteomes" id="UP001079535"/>
    </source>
</evidence>
<reference evidence="3" key="1">
    <citation type="submission" date="2022-11" db="EMBL/GenBank/DDBJ databases">
        <title>Temperate bacteriophages infecting mucin-degrading bacterium Ruminococcus gnavus from the human gut.</title>
        <authorList>
            <person name="Buttimer C."/>
        </authorList>
    </citation>
    <scope>NUCLEOTIDE SEQUENCE</scope>
    <source>
        <strain evidence="3">CCUG 49994</strain>
    </source>
</reference>
<keyword evidence="1" id="KW-1133">Transmembrane helix</keyword>